<dbReference type="OrthoDB" id="9797308at2"/>
<keyword evidence="1" id="KW-0812">Transmembrane</keyword>
<protein>
    <submittedName>
        <fullName evidence="3">Nucleoside recognition protein</fullName>
    </submittedName>
</protein>
<reference evidence="3 4" key="1">
    <citation type="submission" date="2019-07" db="EMBL/GenBank/DDBJ databases">
        <title>Insights of Desulfuromonas acetexigens electromicrobiology.</title>
        <authorList>
            <person name="Katuri K."/>
            <person name="Sapireddy V."/>
            <person name="Shaw D.R."/>
            <person name="Saikaly P."/>
        </authorList>
    </citation>
    <scope>NUCLEOTIDE SEQUENCE [LARGE SCALE GENOMIC DNA]</scope>
    <source>
        <strain evidence="3 4">2873</strain>
    </source>
</reference>
<feature type="transmembrane region" description="Helical" evidence="1">
    <location>
        <begin position="7"/>
        <end position="29"/>
    </location>
</feature>
<feature type="domain" description="Nucleoside transporter/FeoB GTPase Gate" evidence="2">
    <location>
        <begin position="15"/>
        <end position="105"/>
    </location>
</feature>
<feature type="transmembrane region" description="Helical" evidence="1">
    <location>
        <begin position="120"/>
        <end position="140"/>
    </location>
</feature>
<keyword evidence="4" id="KW-1185">Reference proteome</keyword>
<feature type="transmembrane region" description="Helical" evidence="1">
    <location>
        <begin position="91"/>
        <end position="114"/>
    </location>
</feature>
<keyword evidence="1" id="KW-0472">Membrane</keyword>
<evidence type="ECO:0000313" key="3">
    <source>
        <dbReference type="EMBL" id="TRO83620.1"/>
    </source>
</evidence>
<organism evidence="3 4">
    <name type="scientific">Trichloromonas acetexigens</name>
    <dbReference type="NCBI Taxonomy" id="38815"/>
    <lineage>
        <taxon>Bacteria</taxon>
        <taxon>Pseudomonadati</taxon>
        <taxon>Thermodesulfobacteriota</taxon>
        <taxon>Desulfuromonadia</taxon>
        <taxon>Desulfuromonadales</taxon>
        <taxon>Trichloromonadaceae</taxon>
        <taxon>Trichloromonas</taxon>
    </lineage>
</organism>
<dbReference type="EMBL" id="VJVV01000001">
    <property type="protein sequence ID" value="TRO83620.1"/>
    <property type="molecule type" value="Genomic_DNA"/>
</dbReference>
<gene>
    <name evidence="3" type="ORF">FL622_00110</name>
</gene>
<keyword evidence="1" id="KW-1133">Transmembrane helix</keyword>
<dbReference type="Proteomes" id="UP000317155">
    <property type="component" value="Unassembled WGS sequence"/>
</dbReference>
<dbReference type="Pfam" id="PF07670">
    <property type="entry name" value="Gate"/>
    <property type="match status" value="1"/>
</dbReference>
<feature type="transmembrane region" description="Helical" evidence="1">
    <location>
        <begin position="58"/>
        <end position="79"/>
    </location>
</feature>
<dbReference type="InterPro" id="IPR011642">
    <property type="entry name" value="Gate_dom"/>
</dbReference>
<evidence type="ECO:0000256" key="1">
    <source>
        <dbReference type="SAM" id="Phobius"/>
    </source>
</evidence>
<evidence type="ECO:0000313" key="4">
    <source>
        <dbReference type="Proteomes" id="UP000317155"/>
    </source>
</evidence>
<proteinExistence type="predicted"/>
<name>A0A550JK76_9BACT</name>
<sequence length="145" mass="15924">METLYPALLGAAQLALKLLLIIVPLVTLFEVFRYLPVFRRIGDAVEPLMRGMGLGREAAVPLFTGIFLGIAYGAGIIIRVAQQKRLPRRELFLMGLFLATCHAVVEDTLIFVVIGGDAWLILGIRIVLAVLLTAVLAGIWKRRAD</sequence>
<dbReference type="AlphaFoldDB" id="A0A550JK76"/>
<comment type="caution">
    <text evidence="3">The sequence shown here is derived from an EMBL/GenBank/DDBJ whole genome shotgun (WGS) entry which is preliminary data.</text>
</comment>
<dbReference type="RefSeq" id="WP_092052139.1">
    <property type="nucleotide sequence ID" value="NZ_FOJJ01000001.1"/>
</dbReference>
<accession>A0A550JK76</accession>
<evidence type="ECO:0000259" key="2">
    <source>
        <dbReference type="Pfam" id="PF07670"/>
    </source>
</evidence>